<dbReference type="EMBL" id="PUIQ01000045">
    <property type="protein sequence ID" value="PQP13799.1"/>
    <property type="molecule type" value="Genomic_DNA"/>
</dbReference>
<dbReference type="AlphaFoldDB" id="A0A2S8IGL2"/>
<feature type="compositionally biased region" description="Polar residues" evidence="1">
    <location>
        <begin position="9"/>
        <end position="20"/>
    </location>
</feature>
<dbReference type="Proteomes" id="UP000238206">
    <property type="component" value="Unassembled WGS sequence"/>
</dbReference>
<protein>
    <submittedName>
        <fullName evidence="2">Uncharacterized protein</fullName>
    </submittedName>
</protein>
<dbReference type="RefSeq" id="WP_105392782.1">
    <property type="nucleotide sequence ID" value="NZ_PUIQ01000045.1"/>
</dbReference>
<proteinExistence type="predicted"/>
<name>A0A2S8IGL2_BURCE</name>
<accession>A0A2S8IGL2</accession>
<evidence type="ECO:0000256" key="1">
    <source>
        <dbReference type="SAM" id="MobiDB-lite"/>
    </source>
</evidence>
<evidence type="ECO:0000313" key="3">
    <source>
        <dbReference type="Proteomes" id="UP000238206"/>
    </source>
</evidence>
<reference evidence="2 3" key="1">
    <citation type="submission" date="2018-02" db="EMBL/GenBank/DDBJ databases">
        <title>Draft genome sequencing of Burkholderia cepacia Y14-15.</title>
        <authorList>
            <person name="Zheng B.-X."/>
        </authorList>
    </citation>
    <scope>NUCLEOTIDE SEQUENCE [LARGE SCALE GENOMIC DNA]</scope>
    <source>
        <strain evidence="2 3">Y14-15</strain>
    </source>
</reference>
<comment type="caution">
    <text evidence="2">The sequence shown here is derived from an EMBL/GenBank/DDBJ whole genome shotgun (WGS) entry which is preliminary data.</text>
</comment>
<sequence>MRPPVEAGSDSNLDSISSFDQPPPSASIESTASIILSACAFDTDSGAAGAAAYATATVV</sequence>
<organism evidence="2 3">
    <name type="scientific">Burkholderia cepacia</name>
    <name type="common">Pseudomonas cepacia</name>
    <dbReference type="NCBI Taxonomy" id="292"/>
    <lineage>
        <taxon>Bacteria</taxon>
        <taxon>Pseudomonadati</taxon>
        <taxon>Pseudomonadota</taxon>
        <taxon>Betaproteobacteria</taxon>
        <taxon>Burkholderiales</taxon>
        <taxon>Burkholderiaceae</taxon>
        <taxon>Burkholderia</taxon>
        <taxon>Burkholderia cepacia complex</taxon>
    </lineage>
</organism>
<gene>
    <name evidence="2" type="ORF">C5615_28825</name>
</gene>
<feature type="region of interest" description="Disordered" evidence="1">
    <location>
        <begin position="1"/>
        <end position="27"/>
    </location>
</feature>
<evidence type="ECO:0000313" key="2">
    <source>
        <dbReference type="EMBL" id="PQP13799.1"/>
    </source>
</evidence>